<keyword evidence="3" id="KW-0786">Thiamine pyrophosphate</keyword>
<dbReference type="InterPro" id="IPR019790">
    <property type="entry name" value="Xul5P/Fru6P_PKetolase_CS"/>
</dbReference>
<dbReference type="GO" id="GO:0005975">
    <property type="term" value="P:carbohydrate metabolic process"/>
    <property type="evidence" value="ECO:0007669"/>
    <property type="project" value="InterPro"/>
</dbReference>
<dbReference type="GO" id="GO:0000287">
    <property type="term" value="F:magnesium ion binding"/>
    <property type="evidence" value="ECO:0007669"/>
    <property type="project" value="UniProtKB-ARBA"/>
</dbReference>
<dbReference type="PANTHER" id="PTHR31273">
    <property type="entry name" value="PHOSPHOKETOLASE-RELATED"/>
    <property type="match status" value="1"/>
</dbReference>
<dbReference type="Pfam" id="PF09364">
    <property type="entry name" value="XFP_N"/>
    <property type="match status" value="1"/>
</dbReference>
<feature type="domain" description="Xylulose 5-phosphate/Fructose 6-phosphate phosphoketolase C-terminal" evidence="5">
    <location>
        <begin position="596"/>
        <end position="802"/>
    </location>
</feature>
<sequence>MTAVAAPTAGAGTYSDDELARDLRWWAAANYLTAAQIYLQANPLLREPLTPDHIKPRLLGHWGTSPGLTMVYALLNRLIRRTGQQTLLVVGPGHGGPAMLAGAYLDGTYSEVHPEVSQDLTGLVRFVRQFSTPGGVPSHAGVHIPGSIHEGGELGYALLHAAGAVFDDPDLLVACVIGDGEAETGPLAASWRLPAFLNPRRDGAVLPILHLNGYKISGPTVLGRSPDEDIRGYLRGQGWDPVVVAGDVPARVFVELDAALATAHARIREVQDRAHAGAAPDGVRWPAIVLRTPKGWTGPRTVDGVPVEGTHRAHQVPLARVREDPEHRAQLAGWLHSYRPEESFDEAGRLAPELAALAPSDDLRLSASPRAGGPRFRVRPLPLPDLADYALAVPSPGAVRHETTRPLGELLRDVLTRTGRTDGGGDFRLFCPDETNSNRLGAVFQATDRCSMLPVQPGDESIGPDGRVMEVLSEHLCEGWLEGYTLTGRHGLFATYEAFAMVGASMIVQHAKWLQQAATEPDRSPVPSLNVLLTSTTWRNDHNGFSHQGPGLIDTVAPLSPDVVRIWFPPDANSTLVVAEECLRSRGRVNLIVVDKQQHLQYLDLEAARTLVSSGAAVWEWAGTEEPDRNRSDLPDVVLAAAGDVPTLEVLAAAQLLRDHVPHLRIRVVDVVDLMGLLPPGEHPAALDPERFADLFTDTVDVVFAFHGHPRAIHPLVHGRPDVDRFHVRGFTEHGTTTTPFDMVVLNRMSRYDLVLEALRRSRRVPEGGDTLARLCREQLRRHREHVVEALEDLPEVRDWTWEAEQR</sequence>
<dbReference type="InterPro" id="IPR009014">
    <property type="entry name" value="Transketo_C/PFOR_II"/>
</dbReference>
<dbReference type="InterPro" id="IPR019789">
    <property type="entry name" value="Xul5P/Fru6P_PKetolase_ThDP_BS"/>
</dbReference>
<evidence type="ECO:0000256" key="4">
    <source>
        <dbReference type="ARBA" id="ARBA00023239"/>
    </source>
</evidence>
<dbReference type="SUPFAM" id="SSF52518">
    <property type="entry name" value="Thiamin diphosphate-binding fold (THDP-binding)"/>
    <property type="match status" value="2"/>
</dbReference>
<dbReference type="InParanoid" id="A0A1I4E1R2"/>
<comment type="cofactor">
    <cofactor evidence="1">
        <name>thiamine diphosphate</name>
        <dbReference type="ChEBI" id="CHEBI:58937"/>
    </cofactor>
</comment>
<dbReference type="Pfam" id="PF03894">
    <property type="entry name" value="XFP"/>
    <property type="match status" value="1"/>
</dbReference>
<evidence type="ECO:0000313" key="8">
    <source>
        <dbReference type="Proteomes" id="UP000199152"/>
    </source>
</evidence>
<keyword evidence="4" id="KW-0456">Lyase</keyword>
<dbReference type="PROSITE" id="PS60002">
    <property type="entry name" value="PHOSPHOKETOLASE_1"/>
    <property type="match status" value="1"/>
</dbReference>
<dbReference type="InterPro" id="IPR005593">
    <property type="entry name" value="Xul5P/Fru6P_PKetolase"/>
</dbReference>
<dbReference type="RefSeq" id="WP_091323940.1">
    <property type="nucleotide sequence ID" value="NZ_FOSW01000005.1"/>
</dbReference>
<gene>
    <name evidence="7" type="ORF">SAMN04488085_105184</name>
</gene>
<dbReference type="InterPro" id="IPR029061">
    <property type="entry name" value="THDP-binding"/>
</dbReference>
<evidence type="ECO:0000313" key="7">
    <source>
        <dbReference type="EMBL" id="SFK99764.1"/>
    </source>
</evidence>
<name>A0A1I4E1R2_9ACTN</name>
<comment type="similarity">
    <text evidence="2">Belongs to the XFP family.</text>
</comment>
<dbReference type="InterPro" id="IPR018969">
    <property type="entry name" value="Xul5P/Fru6P_PKetolase_C"/>
</dbReference>
<dbReference type="NCBIfam" id="NF003619">
    <property type="entry name" value="PRK05261.1-4"/>
    <property type="match status" value="1"/>
</dbReference>
<dbReference type="Pfam" id="PF09363">
    <property type="entry name" value="XFP_C"/>
    <property type="match status" value="1"/>
</dbReference>
<dbReference type="Gene3D" id="3.40.50.970">
    <property type="match status" value="2"/>
</dbReference>
<dbReference type="InterPro" id="IPR018970">
    <property type="entry name" value="Xul5P/Fru6P_PKetolase_N"/>
</dbReference>
<dbReference type="PANTHER" id="PTHR31273:SF0">
    <property type="entry name" value="PHOSPHOKETOLASE-RELATED"/>
    <property type="match status" value="1"/>
</dbReference>
<accession>A0A1I4E1R2</accession>
<dbReference type="Gene3D" id="3.40.50.920">
    <property type="match status" value="1"/>
</dbReference>
<evidence type="ECO:0000256" key="1">
    <source>
        <dbReference type="ARBA" id="ARBA00001964"/>
    </source>
</evidence>
<evidence type="ECO:0000256" key="3">
    <source>
        <dbReference type="ARBA" id="ARBA00023052"/>
    </source>
</evidence>
<organism evidence="7 8">
    <name type="scientific">Geodermatophilus ruber</name>
    <dbReference type="NCBI Taxonomy" id="504800"/>
    <lineage>
        <taxon>Bacteria</taxon>
        <taxon>Bacillati</taxon>
        <taxon>Actinomycetota</taxon>
        <taxon>Actinomycetes</taxon>
        <taxon>Geodermatophilales</taxon>
        <taxon>Geodermatophilaceae</taxon>
        <taxon>Geodermatophilus</taxon>
    </lineage>
</organism>
<dbReference type="PROSITE" id="PS60003">
    <property type="entry name" value="PHOSPHOKETOLASE_2"/>
    <property type="match status" value="1"/>
</dbReference>
<evidence type="ECO:0000259" key="6">
    <source>
        <dbReference type="Pfam" id="PF09364"/>
    </source>
</evidence>
<keyword evidence="8" id="KW-1185">Reference proteome</keyword>
<evidence type="ECO:0000259" key="5">
    <source>
        <dbReference type="Pfam" id="PF09363"/>
    </source>
</evidence>
<evidence type="ECO:0000256" key="2">
    <source>
        <dbReference type="ARBA" id="ARBA00005623"/>
    </source>
</evidence>
<dbReference type="Proteomes" id="UP000199152">
    <property type="component" value="Unassembled WGS sequence"/>
</dbReference>
<dbReference type="GO" id="GO:0016832">
    <property type="term" value="F:aldehyde-lyase activity"/>
    <property type="evidence" value="ECO:0007669"/>
    <property type="project" value="InterPro"/>
</dbReference>
<dbReference type="PIRSF" id="PIRSF017245">
    <property type="entry name" value="Phosphoketolase"/>
    <property type="match status" value="1"/>
</dbReference>
<dbReference type="AlphaFoldDB" id="A0A1I4E1R2"/>
<protein>
    <submittedName>
        <fullName evidence="7">Xylulose-5-phosphate/fructose-6-phosphate phosphoketolase</fullName>
    </submittedName>
</protein>
<dbReference type="EMBL" id="FOSW01000005">
    <property type="protein sequence ID" value="SFK99764.1"/>
    <property type="molecule type" value="Genomic_DNA"/>
</dbReference>
<proteinExistence type="inferred from homology"/>
<feature type="domain" description="Xylulose 5-phosphate/Fructose 6-phosphate phosphoketolase N-terminal" evidence="6">
    <location>
        <begin position="15"/>
        <end position="373"/>
    </location>
</feature>
<dbReference type="OrthoDB" id="9768449at2"/>
<reference evidence="8" key="1">
    <citation type="submission" date="2016-10" db="EMBL/GenBank/DDBJ databases">
        <authorList>
            <person name="Varghese N."/>
            <person name="Submissions S."/>
        </authorList>
    </citation>
    <scope>NUCLEOTIDE SEQUENCE [LARGE SCALE GENOMIC DNA]</scope>
    <source>
        <strain evidence="8">DSM 45317</strain>
    </source>
</reference>
<dbReference type="STRING" id="504800.SAMN04488085_105184"/>